<dbReference type="InterPro" id="IPR014603">
    <property type="entry name" value="Formate_DH_Fe-S_su"/>
</dbReference>
<accession>C0QGI9</accession>
<dbReference type="GO" id="GO:0046872">
    <property type="term" value="F:metal ion binding"/>
    <property type="evidence" value="ECO:0007669"/>
    <property type="project" value="UniProtKB-KW"/>
</dbReference>
<dbReference type="Pfam" id="PF13247">
    <property type="entry name" value="Fer4_11"/>
    <property type="match status" value="1"/>
</dbReference>
<dbReference type="GO" id="GO:0016491">
    <property type="term" value="F:oxidoreductase activity"/>
    <property type="evidence" value="ECO:0007669"/>
    <property type="project" value="UniProtKB-KW"/>
</dbReference>
<dbReference type="AlphaFoldDB" id="C0QGI9"/>
<keyword evidence="4" id="KW-0677">Repeat</keyword>
<dbReference type="RefSeq" id="WP_012662713.1">
    <property type="nucleotide sequence ID" value="NC_012108.1"/>
</dbReference>
<dbReference type="KEGG" id="dat:HRM2_03440"/>
<reference evidence="8 9" key="1">
    <citation type="journal article" date="2009" name="Environ. Microbiol.">
        <title>Genome sequence of Desulfobacterium autotrophicum HRM2, a marine sulfate reducer oxidizing organic carbon completely to carbon dioxide.</title>
        <authorList>
            <person name="Strittmatter A.W."/>
            <person name="Liesegang H."/>
            <person name="Rabus R."/>
            <person name="Decker I."/>
            <person name="Amann J."/>
            <person name="Andres S."/>
            <person name="Henne A."/>
            <person name="Fricke W.F."/>
            <person name="Martinez-Arias R."/>
            <person name="Bartels D."/>
            <person name="Goesmann A."/>
            <person name="Krause L."/>
            <person name="Puehler A."/>
            <person name="Klenk H.P."/>
            <person name="Richter M."/>
            <person name="Schuler M."/>
            <person name="Gloeckner F.O."/>
            <person name="Meyerdierks A."/>
            <person name="Gottschalk G."/>
            <person name="Amann R."/>
        </authorList>
    </citation>
    <scope>NUCLEOTIDE SEQUENCE [LARGE SCALE GENOMIC DNA]</scope>
    <source>
        <strain evidence="9">ATCC 43914 / DSM 3382 / HRM2</strain>
    </source>
</reference>
<dbReference type="GO" id="GO:0051539">
    <property type="term" value="F:4 iron, 4 sulfur cluster binding"/>
    <property type="evidence" value="ECO:0007669"/>
    <property type="project" value="UniProtKB-KW"/>
</dbReference>
<evidence type="ECO:0000256" key="5">
    <source>
        <dbReference type="ARBA" id="ARBA00023004"/>
    </source>
</evidence>
<dbReference type="SUPFAM" id="SSF54862">
    <property type="entry name" value="4Fe-4S ferredoxins"/>
    <property type="match status" value="1"/>
</dbReference>
<gene>
    <name evidence="8" type="primary">fdhB2</name>
    <name evidence="8" type="ordered locus">HRM2_03440</name>
</gene>
<dbReference type="OrthoDB" id="9789030at2"/>
<dbReference type="PROSITE" id="PS51379">
    <property type="entry name" value="4FE4S_FER_2"/>
    <property type="match status" value="1"/>
</dbReference>
<keyword evidence="9" id="KW-1185">Reference proteome</keyword>
<evidence type="ECO:0000256" key="3">
    <source>
        <dbReference type="ARBA" id="ARBA00022723"/>
    </source>
</evidence>
<evidence type="ECO:0000313" key="9">
    <source>
        <dbReference type="Proteomes" id="UP000000442"/>
    </source>
</evidence>
<evidence type="ECO:0000313" key="8">
    <source>
        <dbReference type="EMBL" id="ACN13464.1"/>
    </source>
</evidence>
<keyword evidence="3" id="KW-0479">Metal-binding</keyword>
<dbReference type="Gene3D" id="3.30.70.20">
    <property type="match status" value="2"/>
</dbReference>
<keyword evidence="8" id="KW-0560">Oxidoreductase</keyword>
<dbReference type="EC" id="1.2.1.2" evidence="8"/>
<protein>
    <submittedName>
        <fullName evidence="8">FdhB2</fullName>
        <ecNumber evidence="8">1.2.1.2</ecNumber>
    </submittedName>
</protein>
<dbReference type="PIRSF" id="PIRSF036298">
    <property type="entry name" value="FDH_4Fe4S"/>
    <property type="match status" value="1"/>
</dbReference>
<evidence type="ECO:0000256" key="6">
    <source>
        <dbReference type="ARBA" id="ARBA00023014"/>
    </source>
</evidence>
<organism evidence="8 9">
    <name type="scientific">Desulforapulum autotrophicum (strain ATCC 43914 / DSM 3382 / VKM B-1955 / HRM2)</name>
    <name type="common">Desulfobacterium autotrophicum</name>
    <dbReference type="NCBI Taxonomy" id="177437"/>
    <lineage>
        <taxon>Bacteria</taxon>
        <taxon>Pseudomonadati</taxon>
        <taxon>Thermodesulfobacteriota</taxon>
        <taxon>Desulfobacteria</taxon>
        <taxon>Desulfobacterales</taxon>
        <taxon>Desulfobacteraceae</taxon>
        <taxon>Desulforapulum</taxon>
    </lineage>
</organism>
<dbReference type="HOGENOM" id="CLU_043374_0_3_7"/>
<evidence type="ECO:0000256" key="2">
    <source>
        <dbReference type="ARBA" id="ARBA00022485"/>
    </source>
</evidence>
<dbReference type="PANTHER" id="PTHR43545:SF6">
    <property type="entry name" value="FORMATE DEHYDROGENASE, NITRATE-INDUCIBLE, IRON-SULFUR SUBUNIT"/>
    <property type="match status" value="1"/>
</dbReference>
<keyword evidence="2" id="KW-0004">4Fe-4S</keyword>
<evidence type="ECO:0000259" key="7">
    <source>
        <dbReference type="PROSITE" id="PS51379"/>
    </source>
</evidence>
<keyword evidence="6" id="KW-0411">Iron-sulfur</keyword>
<dbReference type="GO" id="GO:0030313">
    <property type="term" value="C:cell envelope"/>
    <property type="evidence" value="ECO:0007669"/>
    <property type="project" value="UniProtKB-SubCell"/>
</dbReference>
<dbReference type="InterPro" id="IPR017896">
    <property type="entry name" value="4Fe4S_Fe-S-bd"/>
</dbReference>
<comment type="subcellular location">
    <subcellularLocation>
        <location evidence="1">Cell envelope</location>
    </subcellularLocation>
</comment>
<dbReference type="CDD" id="cd10559">
    <property type="entry name" value="W-FDH"/>
    <property type="match status" value="1"/>
</dbReference>
<evidence type="ECO:0000256" key="1">
    <source>
        <dbReference type="ARBA" id="ARBA00004196"/>
    </source>
</evidence>
<dbReference type="GO" id="GO:0045333">
    <property type="term" value="P:cellular respiration"/>
    <property type="evidence" value="ECO:0007669"/>
    <property type="project" value="InterPro"/>
</dbReference>
<dbReference type="InterPro" id="IPR051555">
    <property type="entry name" value="FDH_Electron_Transfer_Unit"/>
</dbReference>
<evidence type="ECO:0000256" key="4">
    <source>
        <dbReference type="ARBA" id="ARBA00022737"/>
    </source>
</evidence>
<dbReference type="PANTHER" id="PTHR43545">
    <property type="entry name" value="FORMATE DEHYDROGENASE, NITRATE-INDUCIBLE, IRON-SULFUR SUBUNIT"/>
    <property type="match status" value="1"/>
</dbReference>
<keyword evidence="5" id="KW-0408">Iron</keyword>
<name>C0QGI9_DESAH</name>
<proteinExistence type="predicted"/>
<dbReference type="Proteomes" id="UP000000442">
    <property type="component" value="Chromosome"/>
</dbReference>
<dbReference type="eggNOG" id="COG0437">
    <property type="taxonomic scope" value="Bacteria"/>
</dbReference>
<dbReference type="GO" id="GO:0015944">
    <property type="term" value="P:formate oxidation"/>
    <property type="evidence" value="ECO:0007669"/>
    <property type="project" value="InterPro"/>
</dbReference>
<dbReference type="STRING" id="177437.HRM2_03440"/>
<dbReference type="EMBL" id="CP001087">
    <property type="protein sequence ID" value="ACN13464.1"/>
    <property type="molecule type" value="Genomic_DNA"/>
</dbReference>
<sequence>MPNAFFIDVSRCTACRGCQVACKEWHGLPAVRTRQQGTHQNPPDLNPFNYKVVRFNEHLHGNDRGHIVWNFFPDQCRHCEEPPCKYIADDYQEGAIVKDPVTGAVIYTELTRKLSQEAFEEIRDSCPYNIPRRNPETGAIVKCDMCNDRVRNGLVPMCVATCPTGTMNFGSREEMIKLAHERLDIVKKEFPKAQLVDEDLVNVIYLITDAPEFYADNVVADAKQMPDPLTRKEFFAKLAQPMRALKLKV</sequence>
<feature type="domain" description="4Fe-4S ferredoxin-type" evidence="7">
    <location>
        <begin position="3"/>
        <end position="33"/>
    </location>
</feature>